<accession>A1R2V7</accession>
<evidence type="ECO:0000313" key="2">
    <source>
        <dbReference type="EMBL" id="ABM08663.1"/>
    </source>
</evidence>
<feature type="transmembrane region" description="Helical" evidence="1">
    <location>
        <begin position="84"/>
        <end position="105"/>
    </location>
</feature>
<dbReference type="Proteomes" id="UP000000637">
    <property type="component" value="Chromosome"/>
</dbReference>
<reference evidence="2 3" key="1">
    <citation type="journal article" date="2006" name="PLoS Genet.">
        <title>Secrets of soil survival revealed by the genome sequence of Arthrobacter aurescens TC1.</title>
        <authorList>
            <person name="Mongodin E.F."/>
            <person name="Shapir N."/>
            <person name="Daugherty S.C."/>
            <person name="DeBoy R.T."/>
            <person name="Emerson J.B."/>
            <person name="Shvartzbeyn A."/>
            <person name="Radune D."/>
            <person name="Vamathevan J."/>
            <person name="Riggs F."/>
            <person name="Grinberg V."/>
            <person name="Khouri H."/>
            <person name="Wackett L.P."/>
            <person name="Nelson K.E."/>
            <person name="Sadowsky M.J."/>
        </authorList>
    </citation>
    <scope>NUCLEOTIDE SEQUENCE [LARGE SCALE GENOMIC DNA]</scope>
    <source>
        <strain evidence="2 3">TC1</strain>
    </source>
</reference>
<name>A1R2V7_PAEAT</name>
<proteinExistence type="predicted"/>
<organism evidence="2 3">
    <name type="scientific">Paenarthrobacter aurescens (strain TC1)</name>
    <dbReference type="NCBI Taxonomy" id="290340"/>
    <lineage>
        <taxon>Bacteria</taxon>
        <taxon>Bacillati</taxon>
        <taxon>Actinomycetota</taxon>
        <taxon>Actinomycetes</taxon>
        <taxon>Micrococcales</taxon>
        <taxon>Micrococcaceae</taxon>
        <taxon>Paenarthrobacter</taxon>
    </lineage>
</organism>
<feature type="transmembrane region" description="Helical" evidence="1">
    <location>
        <begin position="111"/>
        <end position="128"/>
    </location>
</feature>
<feature type="transmembrane region" description="Helical" evidence="1">
    <location>
        <begin position="172"/>
        <end position="196"/>
    </location>
</feature>
<dbReference type="HOGENOM" id="CLU_1259297_0_0_11"/>
<evidence type="ECO:0000256" key="1">
    <source>
        <dbReference type="SAM" id="Phobius"/>
    </source>
</evidence>
<gene>
    <name evidence="2" type="ordered locus">AAur_0768</name>
</gene>
<dbReference type="EMBL" id="CP000474">
    <property type="protein sequence ID" value="ABM08663.1"/>
    <property type="molecule type" value="Genomic_DNA"/>
</dbReference>
<feature type="transmembrane region" description="Helical" evidence="1">
    <location>
        <begin position="12"/>
        <end position="37"/>
    </location>
</feature>
<evidence type="ECO:0000313" key="3">
    <source>
        <dbReference type="Proteomes" id="UP000000637"/>
    </source>
</evidence>
<feature type="transmembrane region" description="Helical" evidence="1">
    <location>
        <begin position="148"/>
        <end position="166"/>
    </location>
</feature>
<dbReference type="OrthoDB" id="5123208at2"/>
<protein>
    <submittedName>
        <fullName evidence="2">Integral membrane protein</fullName>
    </submittedName>
</protein>
<dbReference type="AlphaFoldDB" id="A1R2V7"/>
<feature type="transmembrane region" description="Helical" evidence="1">
    <location>
        <begin position="43"/>
        <end position="63"/>
    </location>
</feature>
<sequence>MEQFTEVPGDRAVSVLAYSAAAVGVAGVLTLGAMYAVEVPRGGPFVFGAINDATGAVFNVLVIPVIMQVHKRLPKAPWTEPLKWVTVAACAAGATSSALLVLKVLDFEPSTAVSVAAIVIQGVWFLMANNKLLHVEDYPKVLAKLGRFIGGALLIGLPVAGLGFLLPGPEWLRYTVMGVGFIAGASSWAAWPYWYFKAGRFLGHKRAAEAPRGASPEPA</sequence>
<dbReference type="KEGG" id="aau:AAur_0768"/>
<dbReference type="RefSeq" id="WP_011773517.1">
    <property type="nucleotide sequence ID" value="NC_008711.1"/>
</dbReference>
<keyword evidence="1" id="KW-0472">Membrane</keyword>
<dbReference type="eggNOG" id="ENOG50326YU">
    <property type="taxonomic scope" value="Bacteria"/>
</dbReference>
<keyword evidence="1" id="KW-0812">Transmembrane</keyword>
<keyword evidence="1" id="KW-1133">Transmembrane helix</keyword>
<keyword evidence="3" id="KW-1185">Reference proteome</keyword>